<dbReference type="EMBL" id="CM055095">
    <property type="protein sequence ID" value="KAJ7557995.1"/>
    <property type="molecule type" value="Genomic_DNA"/>
</dbReference>
<protein>
    <submittedName>
        <fullName evidence="1">Uncharacterized protein</fullName>
    </submittedName>
</protein>
<reference evidence="2" key="1">
    <citation type="journal article" date="2024" name="Proc. Natl. Acad. Sci. U.S.A.">
        <title>Extraordinary preservation of gene collinearity over three hundred million years revealed in homosporous lycophytes.</title>
        <authorList>
            <person name="Li C."/>
            <person name="Wickell D."/>
            <person name="Kuo L.Y."/>
            <person name="Chen X."/>
            <person name="Nie B."/>
            <person name="Liao X."/>
            <person name="Peng D."/>
            <person name="Ji J."/>
            <person name="Jenkins J."/>
            <person name="Williams M."/>
            <person name="Shu S."/>
            <person name="Plott C."/>
            <person name="Barry K."/>
            <person name="Rajasekar S."/>
            <person name="Grimwood J."/>
            <person name="Han X."/>
            <person name="Sun S."/>
            <person name="Hou Z."/>
            <person name="He W."/>
            <person name="Dai G."/>
            <person name="Sun C."/>
            <person name="Schmutz J."/>
            <person name="Leebens-Mack J.H."/>
            <person name="Li F.W."/>
            <person name="Wang L."/>
        </authorList>
    </citation>
    <scope>NUCLEOTIDE SEQUENCE [LARGE SCALE GENOMIC DNA]</scope>
    <source>
        <strain evidence="2">cv. PW_Plant_1</strain>
    </source>
</reference>
<evidence type="ECO:0000313" key="1">
    <source>
        <dbReference type="EMBL" id="KAJ7557995.1"/>
    </source>
</evidence>
<organism evidence="1 2">
    <name type="scientific">Diphasiastrum complanatum</name>
    <name type="common">Issler's clubmoss</name>
    <name type="synonym">Lycopodium complanatum</name>
    <dbReference type="NCBI Taxonomy" id="34168"/>
    <lineage>
        <taxon>Eukaryota</taxon>
        <taxon>Viridiplantae</taxon>
        <taxon>Streptophyta</taxon>
        <taxon>Embryophyta</taxon>
        <taxon>Tracheophyta</taxon>
        <taxon>Lycopodiopsida</taxon>
        <taxon>Lycopodiales</taxon>
        <taxon>Lycopodiaceae</taxon>
        <taxon>Lycopodioideae</taxon>
        <taxon>Diphasiastrum</taxon>
    </lineage>
</organism>
<name>A0ACC2DV27_DIPCM</name>
<proteinExistence type="predicted"/>
<sequence length="479" mass="51525">MATTLRAIAGMPMIDSLAAALRQISPSAFLRLSPSSCTNARILASPTTTSSYAHQTHAATKKSRTVYSLAPRQFEAAAAECDREVVSVLGIETSCDDTCAAVVTADGRILGEAQVSQANMLVHYGGVVPMLAQELHAQSIDQVVEEALANARMLQTDLSAIAVTIGPGISPCLRVGVTKARSIARVNRLPLIGVHHMEAHALVARLMEHKLHFPFIVLLISGGHNLLLVAQNVGQYVQLGTTVDDAIGEAFDKTARLLGLDLRKGGGPALEEIALQGNPTSFPFAVPMRNQKHCNFSYAGLKNQVRLAIESQKINENAPMSLASAEDRQMRADIAASFQRVAILHLEDRCRRAIDWARKIDPTVSCLVVSGGVASNNVVRTKLGAVTKEHGLQLICPPPRLCTDNGVMVAWAGIEHLRLGIFDPPPHLDEPADAWLDLRPRWQLGEIYAEGVSKARSLKSSGGIPSLTAQVQTLLRKTQ</sequence>
<comment type="caution">
    <text evidence="1">The sequence shown here is derived from an EMBL/GenBank/DDBJ whole genome shotgun (WGS) entry which is preliminary data.</text>
</comment>
<accession>A0ACC2DV27</accession>
<gene>
    <name evidence="1" type="ORF">O6H91_04G020700</name>
</gene>
<dbReference type="Proteomes" id="UP001162992">
    <property type="component" value="Chromosome 4"/>
</dbReference>
<evidence type="ECO:0000313" key="2">
    <source>
        <dbReference type="Proteomes" id="UP001162992"/>
    </source>
</evidence>
<keyword evidence="2" id="KW-1185">Reference proteome</keyword>